<keyword evidence="1" id="KW-1133">Transmembrane helix</keyword>
<dbReference type="Proteomes" id="UP000005551">
    <property type="component" value="Unassembled WGS sequence"/>
</dbReference>
<feature type="transmembrane region" description="Helical" evidence="1">
    <location>
        <begin position="119"/>
        <end position="137"/>
    </location>
</feature>
<dbReference type="AlphaFoldDB" id="I5C0R1"/>
<feature type="transmembrane region" description="Helical" evidence="1">
    <location>
        <begin position="94"/>
        <end position="113"/>
    </location>
</feature>
<dbReference type="RefSeq" id="WP_009055870.1">
    <property type="nucleotide sequence ID" value="NZ_AJYA01000030.1"/>
</dbReference>
<protein>
    <submittedName>
        <fullName evidence="2">Uncharacterized protein</fullName>
    </submittedName>
</protein>
<dbReference type="EMBL" id="AJYA01000030">
    <property type="protein sequence ID" value="EIM75413.1"/>
    <property type="molecule type" value="Genomic_DNA"/>
</dbReference>
<dbReference type="PATRIC" id="fig|1189621.3.peg.2798"/>
<dbReference type="STRING" id="1189621.A3SI_13447"/>
<organism evidence="2 3">
    <name type="scientific">Nitritalea halalkaliphila LW7</name>
    <dbReference type="NCBI Taxonomy" id="1189621"/>
    <lineage>
        <taxon>Bacteria</taxon>
        <taxon>Pseudomonadati</taxon>
        <taxon>Bacteroidota</taxon>
        <taxon>Cytophagia</taxon>
        <taxon>Cytophagales</taxon>
        <taxon>Cyclobacteriaceae</taxon>
        <taxon>Nitritalea</taxon>
    </lineage>
</organism>
<accession>I5C0R1</accession>
<keyword evidence="1" id="KW-0812">Transmembrane</keyword>
<keyword evidence="1" id="KW-0472">Membrane</keyword>
<keyword evidence="3" id="KW-1185">Reference proteome</keyword>
<name>I5C0R1_9BACT</name>
<reference evidence="2 3" key="1">
    <citation type="submission" date="2012-05" db="EMBL/GenBank/DDBJ databases">
        <title>Genome sequence of Nitritalea halalkaliphila LW7.</title>
        <authorList>
            <person name="Jangir P.K."/>
            <person name="Singh A."/>
            <person name="Shivaji S."/>
            <person name="Sharma R."/>
        </authorList>
    </citation>
    <scope>NUCLEOTIDE SEQUENCE [LARGE SCALE GENOMIC DNA]</scope>
    <source>
        <strain evidence="2 3">LW7</strain>
    </source>
</reference>
<gene>
    <name evidence="2" type="ORF">A3SI_13447</name>
</gene>
<feature type="transmembrane region" description="Helical" evidence="1">
    <location>
        <begin position="195"/>
        <end position="215"/>
    </location>
</feature>
<evidence type="ECO:0000313" key="3">
    <source>
        <dbReference type="Proteomes" id="UP000005551"/>
    </source>
</evidence>
<evidence type="ECO:0000313" key="2">
    <source>
        <dbReference type="EMBL" id="EIM75413.1"/>
    </source>
</evidence>
<evidence type="ECO:0000256" key="1">
    <source>
        <dbReference type="SAM" id="Phobius"/>
    </source>
</evidence>
<comment type="caution">
    <text evidence="2">The sequence shown here is derived from an EMBL/GenBank/DDBJ whole genome shotgun (WGS) entry which is preliminary data.</text>
</comment>
<dbReference type="OrthoDB" id="824104at2"/>
<sequence>MRHLTDIELQEVRKEITRKEISSAEILMEIYDHYISHLQEFPEEEFNEQLFELDQKFTYAYCHALQAKFKKAAHADISKTQWQVLRSYFCLGRWMYFVGFLAMAIYLSTYFQTVEEAKLIILLPFILLFGFQLYYGYQSYKHMKPIRQNFKGIGIPIQSSLAGFFENRASLPGMFIYAFISFPALFFNWEPTKVIAPQVAAVFTVLITLYALSLIEVWKIKSKTALV</sequence>
<proteinExistence type="predicted"/>
<feature type="transmembrane region" description="Helical" evidence="1">
    <location>
        <begin position="169"/>
        <end position="189"/>
    </location>
</feature>